<keyword evidence="2" id="KW-1185">Reference proteome</keyword>
<organism evidence="1 2">
    <name type="scientific">Segetibacter aerophilus</name>
    <dbReference type="NCBI Taxonomy" id="670293"/>
    <lineage>
        <taxon>Bacteria</taxon>
        <taxon>Pseudomonadati</taxon>
        <taxon>Bacteroidota</taxon>
        <taxon>Chitinophagia</taxon>
        <taxon>Chitinophagales</taxon>
        <taxon>Chitinophagaceae</taxon>
        <taxon>Segetibacter</taxon>
    </lineage>
</organism>
<accession>A0A512BCG0</accession>
<dbReference type="EMBL" id="BJYT01000007">
    <property type="protein sequence ID" value="GEO09537.1"/>
    <property type="molecule type" value="Genomic_DNA"/>
</dbReference>
<comment type="caution">
    <text evidence="1">The sequence shown here is derived from an EMBL/GenBank/DDBJ whole genome shotgun (WGS) entry which is preliminary data.</text>
</comment>
<protein>
    <submittedName>
        <fullName evidence="1">Uncharacterized protein</fullName>
    </submittedName>
</protein>
<dbReference type="Proteomes" id="UP000321513">
    <property type="component" value="Unassembled WGS sequence"/>
</dbReference>
<dbReference type="AlphaFoldDB" id="A0A512BCG0"/>
<sequence>MMATFSNRPLSEKRSTAFNRGIYQQTSKAIQDKKNAFGISINLYRLAKAEKLEDIKDLEGQLAKTADTKVNLYKITGDIAMIFLNTTDPFSNPTTIPYKMLYGKRAKKSVSVGDVGGFLATTEIPEITQWIKKNKIETFEGFSKVYDNLSKEVKKELEEMGTEDKADLFTGYVRPMVVLYFTALENNNSVVFIGQ</sequence>
<evidence type="ECO:0000313" key="2">
    <source>
        <dbReference type="Proteomes" id="UP000321513"/>
    </source>
</evidence>
<proteinExistence type="predicted"/>
<name>A0A512BCG0_9BACT</name>
<evidence type="ECO:0000313" key="1">
    <source>
        <dbReference type="EMBL" id="GEO09537.1"/>
    </source>
</evidence>
<reference evidence="1 2" key="1">
    <citation type="submission" date="2019-07" db="EMBL/GenBank/DDBJ databases">
        <title>Whole genome shotgun sequence of Segetibacter aerophilus NBRC 106135.</title>
        <authorList>
            <person name="Hosoyama A."/>
            <person name="Uohara A."/>
            <person name="Ohji S."/>
            <person name="Ichikawa N."/>
        </authorList>
    </citation>
    <scope>NUCLEOTIDE SEQUENCE [LARGE SCALE GENOMIC DNA]</scope>
    <source>
        <strain evidence="1 2">NBRC 106135</strain>
    </source>
</reference>
<gene>
    <name evidence="1" type="ORF">SAE01_20330</name>
</gene>